<feature type="transmembrane region" description="Helical" evidence="10">
    <location>
        <begin position="75"/>
        <end position="98"/>
    </location>
</feature>
<accession>A0AAV2T9B7</accession>
<feature type="transmembrane region" description="Helical" evidence="10">
    <location>
        <begin position="21"/>
        <end position="43"/>
    </location>
</feature>
<dbReference type="AlphaFoldDB" id="A0AAV2T9B7"/>
<keyword evidence="7" id="KW-0496">Mitochondrion</keyword>
<comment type="subcellular location">
    <subcellularLocation>
        <location evidence="1">Mitochondrion inner membrane</location>
        <topology evidence="1">Multi-pass membrane protein</topology>
    </subcellularLocation>
</comment>
<evidence type="ECO:0000256" key="4">
    <source>
        <dbReference type="ARBA" id="ARBA00022692"/>
    </source>
</evidence>
<keyword evidence="4 10" id="KW-0812">Transmembrane</keyword>
<dbReference type="GO" id="GO:0005743">
    <property type="term" value="C:mitochondrial inner membrane"/>
    <property type="evidence" value="ECO:0007669"/>
    <property type="project" value="UniProtKB-SubCell"/>
</dbReference>
<comment type="similarity">
    <text evidence="2">Belongs to the TMEM242 family.</text>
</comment>
<evidence type="ECO:0000256" key="10">
    <source>
        <dbReference type="SAM" id="Phobius"/>
    </source>
</evidence>
<comment type="function">
    <text evidence="9">Scaffold protein that participates in the c-ring assembly of mitochondrial ATP synthase (F(1)F(0) ATP synthase or complex V) by facilitating the membrane insertion and oligomer formation of the subunit c/ATP5MC3. Participates in the incorporation of the c-ring into vestigial complexes. Additionally influences the incorporation of subunits MT-ATP6, MT-ATP8, ATP5MJ, and ATP5MK in the ATP synthase.</text>
</comment>
<evidence type="ECO:0000256" key="9">
    <source>
        <dbReference type="ARBA" id="ARBA00045905"/>
    </source>
</evidence>
<keyword evidence="5" id="KW-0999">Mitochondrion inner membrane</keyword>
<dbReference type="Proteomes" id="UP001497525">
    <property type="component" value="Unassembled WGS sequence"/>
</dbReference>
<evidence type="ECO:0000256" key="6">
    <source>
        <dbReference type="ARBA" id="ARBA00022989"/>
    </source>
</evidence>
<dbReference type="PANTHER" id="PTHR13141">
    <property type="entry name" value="TRANSMEMBRANE PROTEIN 242"/>
    <property type="match status" value="1"/>
</dbReference>
<evidence type="ECO:0000256" key="1">
    <source>
        <dbReference type="ARBA" id="ARBA00004448"/>
    </source>
</evidence>
<evidence type="ECO:0000256" key="2">
    <source>
        <dbReference type="ARBA" id="ARBA00007570"/>
    </source>
</evidence>
<dbReference type="InterPro" id="IPR009792">
    <property type="entry name" value="TMEM242"/>
</dbReference>
<proteinExistence type="inferred from homology"/>
<evidence type="ECO:0000313" key="11">
    <source>
        <dbReference type="EMBL" id="CAL5133360.1"/>
    </source>
</evidence>
<sequence length="160" mass="16990">MSSTRQPEPKISAKGPGVRDLVLILGAAGLSAVAGFAITISIARKADPLAFAKGFRGHGPHSIPKNATNETPLRFAARTLGLASLITVGSVSGLSLLFRSLVGVKDMAEFSAWAKAFFPPSWRLVTADPSSNIRTYSELKAYISSTSGERAHHEEKPTEK</sequence>
<reference evidence="11" key="1">
    <citation type="submission" date="2024-06" db="EMBL/GenBank/DDBJ databases">
        <authorList>
            <person name="Liu X."/>
            <person name="Lenzi L."/>
            <person name="Haldenby T S."/>
            <person name="Uol C."/>
        </authorList>
    </citation>
    <scope>NUCLEOTIDE SEQUENCE</scope>
</reference>
<evidence type="ECO:0000256" key="8">
    <source>
        <dbReference type="ARBA" id="ARBA00023136"/>
    </source>
</evidence>
<comment type="caution">
    <text evidence="11">The sequence shown here is derived from an EMBL/GenBank/DDBJ whole genome shotgun (WGS) entry which is preliminary data.</text>
</comment>
<keyword evidence="6 10" id="KW-1133">Transmembrane helix</keyword>
<evidence type="ECO:0000256" key="7">
    <source>
        <dbReference type="ARBA" id="ARBA00023128"/>
    </source>
</evidence>
<protein>
    <recommendedName>
        <fullName evidence="3">Transmembrane protein 242</fullName>
    </recommendedName>
</protein>
<gene>
    <name evidence="11" type="ORF">CDAUBV1_LOCUS6612</name>
</gene>
<evidence type="ECO:0000313" key="12">
    <source>
        <dbReference type="Proteomes" id="UP001497525"/>
    </source>
</evidence>
<organism evidence="11 12">
    <name type="scientific">Calicophoron daubneyi</name>
    <name type="common">Rumen fluke</name>
    <name type="synonym">Paramphistomum daubneyi</name>
    <dbReference type="NCBI Taxonomy" id="300641"/>
    <lineage>
        <taxon>Eukaryota</taxon>
        <taxon>Metazoa</taxon>
        <taxon>Spiralia</taxon>
        <taxon>Lophotrochozoa</taxon>
        <taxon>Platyhelminthes</taxon>
        <taxon>Trematoda</taxon>
        <taxon>Digenea</taxon>
        <taxon>Plagiorchiida</taxon>
        <taxon>Pronocephalata</taxon>
        <taxon>Paramphistomoidea</taxon>
        <taxon>Paramphistomidae</taxon>
        <taxon>Calicophoron</taxon>
    </lineage>
</organism>
<name>A0AAV2T9B7_CALDB</name>
<dbReference type="EMBL" id="CAXLJL010000156">
    <property type="protein sequence ID" value="CAL5133360.1"/>
    <property type="molecule type" value="Genomic_DNA"/>
</dbReference>
<keyword evidence="8 10" id="KW-0472">Membrane</keyword>
<dbReference type="PANTHER" id="PTHR13141:SF4">
    <property type="entry name" value="TRANSMEMBRANE PROTEIN 242"/>
    <property type="match status" value="1"/>
</dbReference>
<dbReference type="Pfam" id="PF07096">
    <property type="entry name" value="DUF1358"/>
    <property type="match status" value="1"/>
</dbReference>
<evidence type="ECO:0000256" key="3">
    <source>
        <dbReference type="ARBA" id="ARBA00013934"/>
    </source>
</evidence>
<evidence type="ECO:0000256" key="5">
    <source>
        <dbReference type="ARBA" id="ARBA00022792"/>
    </source>
</evidence>